<reference evidence="2 3" key="1">
    <citation type="journal article" date="2018" name="J Appl Environ Microbiol">
        <title>The gut symbionts Lactobacillus reuteri R2lc and 2010 encode a polyketide synthase cluster that activates the mammalian aryl-hydrocarbon receptor.</title>
        <authorList>
            <person name="Ozcam M."/>
            <person name="Roos S."/>
            <person name="Van Pijkeren J.P."/>
        </authorList>
    </citation>
    <scope>NUCLEOTIDE SEQUENCE [LARGE SCALE GENOMIC DNA]</scope>
    <source>
        <strain evidence="2 3">R2lc</strain>
    </source>
</reference>
<dbReference type="Proteomes" id="UP000276940">
    <property type="component" value="Unassembled WGS sequence"/>
</dbReference>
<evidence type="ECO:0000313" key="3">
    <source>
        <dbReference type="Proteomes" id="UP000276940"/>
    </source>
</evidence>
<sequence>MTDSNNKFDKATVITKKTKLPTARRKNIIIGVFIIIAIFVISSFISNNHKLANVIPGHAYHLDKTNRYFVFGEGRYNKYMVIVTNKADAIKATKSQEDFADVYNDYTSNGTMARQSYTLFTDEIKLRDTYRDSNDYSNIIDEKANLTQLEVSGLSDHTITGRWTENGNSQSVKFTEVTSDGD</sequence>
<name>A0A3M6SA74_LIMRT</name>
<keyword evidence="1" id="KW-0812">Transmembrane</keyword>
<accession>A0A3M6SA74</accession>
<keyword evidence="1" id="KW-1133">Transmembrane helix</keyword>
<dbReference type="AlphaFoldDB" id="A0A3M6SA74"/>
<dbReference type="EMBL" id="PTLS01000056">
    <property type="protein sequence ID" value="RMX24337.1"/>
    <property type="molecule type" value="Genomic_DNA"/>
</dbReference>
<gene>
    <name evidence="2" type="ORF">C5O77_10460</name>
</gene>
<feature type="transmembrane region" description="Helical" evidence="1">
    <location>
        <begin position="27"/>
        <end position="45"/>
    </location>
</feature>
<evidence type="ECO:0000256" key="1">
    <source>
        <dbReference type="SAM" id="Phobius"/>
    </source>
</evidence>
<keyword evidence="1" id="KW-0472">Membrane</keyword>
<proteinExistence type="predicted"/>
<comment type="caution">
    <text evidence="2">The sequence shown here is derived from an EMBL/GenBank/DDBJ whole genome shotgun (WGS) entry which is preliminary data.</text>
</comment>
<protein>
    <submittedName>
        <fullName evidence="2">Uncharacterized protein</fullName>
    </submittedName>
</protein>
<evidence type="ECO:0000313" key="2">
    <source>
        <dbReference type="EMBL" id="RMX24337.1"/>
    </source>
</evidence>
<dbReference type="RefSeq" id="WP_098039663.1">
    <property type="nucleotide sequence ID" value="NZ_PTLS01000056.1"/>
</dbReference>
<organism evidence="2 3">
    <name type="scientific">Limosilactobacillus reuteri</name>
    <name type="common">Lactobacillus reuteri</name>
    <dbReference type="NCBI Taxonomy" id="1598"/>
    <lineage>
        <taxon>Bacteria</taxon>
        <taxon>Bacillati</taxon>
        <taxon>Bacillota</taxon>
        <taxon>Bacilli</taxon>
        <taxon>Lactobacillales</taxon>
        <taxon>Lactobacillaceae</taxon>
        <taxon>Limosilactobacillus</taxon>
    </lineage>
</organism>